<name>A0A836BAC2_9CHLO</name>
<feature type="transmembrane region" description="Helical" evidence="9">
    <location>
        <begin position="442"/>
        <end position="466"/>
    </location>
</feature>
<feature type="transmembrane region" description="Helical" evidence="9">
    <location>
        <begin position="185"/>
        <end position="204"/>
    </location>
</feature>
<comment type="subcellular location">
    <subcellularLocation>
        <location evidence="1">Endomembrane system</location>
        <topology evidence="1">Multi-pass membrane protein</topology>
    </subcellularLocation>
</comment>
<keyword evidence="5 9" id="KW-1133">Transmembrane helix</keyword>
<organism evidence="11 12">
    <name type="scientific">Chlamydomonas schloesseri</name>
    <dbReference type="NCBI Taxonomy" id="2026947"/>
    <lineage>
        <taxon>Eukaryota</taxon>
        <taxon>Viridiplantae</taxon>
        <taxon>Chlorophyta</taxon>
        <taxon>core chlorophytes</taxon>
        <taxon>Chlorophyceae</taxon>
        <taxon>CS clade</taxon>
        <taxon>Chlamydomonadales</taxon>
        <taxon>Chlamydomonadaceae</taxon>
        <taxon>Chlamydomonas</taxon>
    </lineage>
</organism>
<dbReference type="InterPro" id="IPR004713">
    <property type="entry name" value="CaH_exchang"/>
</dbReference>
<evidence type="ECO:0000256" key="9">
    <source>
        <dbReference type="SAM" id="Phobius"/>
    </source>
</evidence>
<feature type="domain" description="Sodium/calcium exchanger membrane region" evidence="10">
    <location>
        <begin position="44"/>
        <end position="206"/>
    </location>
</feature>
<dbReference type="Proteomes" id="UP000613740">
    <property type="component" value="Unassembled WGS sequence"/>
</dbReference>
<feature type="transmembrane region" description="Helical" evidence="9">
    <location>
        <begin position="416"/>
        <end position="435"/>
    </location>
</feature>
<dbReference type="Pfam" id="PF01699">
    <property type="entry name" value="Na_Ca_ex"/>
    <property type="match status" value="2"/>
</dbReference>
<dbReference type="PANTHER" id="PTHR31503">
    <property type="entry name" value="VACUOLAR CALCIUM ION TRANSPORTER"/>
    <property type="match status" value="1"/>
</dbReference>
<feature type="transmembrane region" description="Helical" evidence="9">
    <location>
        <begin position="377"/>
        <end position="396"/>
    </location>
</feature>
<evidence type="ECO:0000259" key="10">
    <source>
        <dbReference type="Pfam" id="PF01699"/>
    </source>
</evidence>
<evidence type="ECO:0000313" key="12">
    <source>
        <dbReference type="Proteomes" id="UP000613740"/>
    </source>
</evidence>
<evidence type="ECO:0000256" key="6">
    <source>
        <dbReference type="ARBA" id="ARBA00023065"/>
    </source>
</evidence>
<protein>
    <recommendedName>
        <fullName evidence="10">Sodium/calcium exchanger membrane region domain-containing protein</fullName>
    </recommendedName>
</protein>
<feature type="transmembrane region" description="Helical" evidence="9">
    <location>
        <begin position="74"/>
        <end position="96"/>
    </location>
</feature>
<evidence type="ECO:0000256" key="5">
    <source>
        <dbReference type="ARBA" id="ARBA00022989"/>
    </source>
</evidence>
<dbReference type="GO" id="GO:0015369">
    <property type="term" value="F:calcium:proton antiporter activity"/>
    <property type="evidence" value="ECO:0007669"/>
    <property type="project" value="TreeGrafter"/>
</dbReference>
<dbReference type="EMBL" id="JAEHOD010000007">
    <property type="protein sequence ID" value="KAG2451959.1"/>
    <property type="molecule type" value="Genomic_DNA"/>
</dbReference>
<evidence type="ECO:0000256" key="1">
    <source>
        <dbReference type="ARBA" id="ARBA00004127"/>
    </source>
</evidence>
<sequence length="531" mass="56332">MALAEQAKAEAKAFFLDSWKLNLLMFALPFAFIARYAGWGDGATFSLSCLALVPLAERLGFVTEQLAMYTNDTLGGLLNATFGNATEMIISAFAMIQARKLGSEGGGTFLRVVQLSLLGSVVSNLLLVMGTAFIAGGLKRKSQTFNQIGINVNAGMLVLSTFAIIMPSLLDATHTERRDRKSELALSRFESIFMFLCYCLYLFFQLKTHKHLFEEDKSGGATPAAGVAASGGTTRRTSTNGATTPPVDGAGGPDPEAALAALRSSLDGREVALGGRFSSNGRSGSGMMAVEMVDGPSLATTSAKQRTSSGRSLSKGGHDKEGARDRDVERLPLVLAAERPGGLDVVAGASDDEGDGNSKGGGSDDEEEELILSKTGCFVWLTIVTIFISFLSEFVTDAIRGASKSLGVPMPFLTTILLPIVGNAAEHASAIVFAYKNKVEIALGVAVGSSTQVSMMVVPFCVLLAWTMGLPLDLDFNAFESFVLFSSVLLAVLILQDGHANYLKGVLLVLTYFFISAAFWCHKDPDLTVID</sequence>
<dbReference type="GO" id="GO:0009705">
    <property type="term" value="C:plant-type vacuole membrane"/>
    <property type="evidence" value="ECO:0007669"/>
    <property type="project" value="TreeGrafter"/>
</dbReference>
<dbReference type="Gene3D" id="1.20.1420.30">
    <property type="entry name" value="NCX, central ion-binding region"/>
    <property type="match status" value="2"/>
</dbReference>
<feature type="domain" description="Sodium/calcium exchanger membrane region" evidence="10">
    <location>
        <begin position="378"/>
        <end position="519"/>
    </location>
</feature>
<feature type="transmembrane region" description="Helical" evidence="9">
    <location>
        <begin position="502"/>
        <end position="520"/>
    </location>
</feature>
<keyword evidence="3" id="KW-0050">Antiport</keyword>
<feature type="region of interest" description="Disordered" evidence="8">
    <location>
        <begin position="297"/>
        <end position="329"/>
    </location>
</feature>
<gene>
    <name evidence="11" type="ORF">HYH02_003733</name>
</gene>
<comment type="caution">
    <text evidence="11">The sequence shown here is derived from an EMBL/GenBank/DDBJ whole genome shotgun (WGS) entry which is preliminary data.</text>
</comment>
<keyword evidence="2" id="KW-0813">Transport</keyword>
<proteinExistence type="predicted"/>
<evidence type="ECO:0000256" key="2">
    <source>
        <dbReference type="ARBA" id="ARBA00022448"/>
    </source>
</evidence>
<reference evidence="11" key="1">
    <citation type="journal article" date="2020" name="bioRxiv">
        <title>Comparative genomics of Chlamydomonas.</title>
        <authorList>
            <person name="Craig R.J."/>
            <person name="Hasan A.R."/>
            <person name="Ness R.W."/>
            <person name="Keightley P.D."/>
        </authorList>
    </citation>
    <scope>NUCLEOTIDE SEQUENCE</scope>
    <source>
        <strain evidence="11">CCAP 11/173</strain>
    </source>
</reference>
<feature type="compositionally biased region" description="Basic and acidic residues" evidence="8">
    <location>
        <begin position="316"/>
        <end position="329"/>
    </location>
</feature>
<feature type="transmembrane region" description="Helical" evidence="9">
    <location>
        <begin position="21"/>
        <end position="39"/>
    </location>
</feature>
<feature type="transmembrane region" description="Helical" evidence="9">
    <location>
        <begin position="116"/>
        <end position="138"/>
    </location>
</feature>
<keyword evidence="6" id="KW-0406">Ion transport</keyword>
<dbReference type="GO" id="GO:0012505">
    <property type="term" value="C:endomembrane system"/>
    <property type="evidence" value="ECO:0007669"/>
    <property type="project" value="UniProtKB-SubCell"/>
</dbReference>
<keyword evidence="4 9" id="KW-0812">Transmembrane</keyword>
<dbReference type="InterPro" id="IPR044880">
    <property type="entry name" value="NCX_ion-bd_dom_sf"/>
</dbReference>
<evidence type="ECO:0000256" key="4">
    <source>
        <dbReference type="ARBA" id="ARBA00022692"/>
    </source>
</evidence>
<evidence type="ECO:0000256" key="3">
    <source>
        <dbReference type="ARBA" id="ARBA00022449"/>
    </source>
</evidence>
<dbReference type="OrthoDB" id="1699231at2759"/>
<dbReference type="InterPro" id="IPR004837">
    <property type="entry name" value="NaCa_Exmemb"/>
</dbReference>
<feature type="region of interest" description="Disordered" evidence="8">
    <location>
        <begin position="223"/>
        <end position="256"/>
    </location>
</feature>
<dbReference type="GO" id="GO:0006874">
    <property type="term" value="P:intracellular calcium ion homeostasis"/>
    <property type="evidence" value="ECO:0007669"/>
    <property type="project" value="TreeGrafter"/>
</dbReference>
<feature type="compositionally biased region" description="Low complexity" evidence="8">
    <location>
        <begin position="228"/>
        <end position="244"/>
    </location>
</feature>
<keyword evidence="12" id="KW-1185">Reference proteome</keyword>
<feature type="compositionally biased region" description="Polar residues" evidence="8">
    <location>
        <begin position="298"/>
        <end position="312"/>
    </location>
</feature>
<keyword evidence="7 9" id="KW-0472">Membrane</keyword>
<feature type="transmembrane region" description="Helical" evidence="9">
    <location>
        <begin position="478"/>
        <end position="495"/>
    </location>
</feature>
<feature type="transmembrane region" description="Helical" evidence="9">
    <location>
        <begin position="150"/>
        <end position="170"/>
    </location>
</feature>
<evidence type="ECO:0000256" key="7">
    <source>
        <dbReference type="ARBA" id="ARBA00023136"/>
    </source>
</evidence>
<evidence type="ECO:0000313" key="11">
    <source>
        <dbReference type="EMBL" id="KAG2451959.1"/>
    </source>
</evidence>
<evidence type="ECO:0000256" key="8">
    <source>
        <dbReference type="SAM" id="MobiDB-lite"/>
    </source>
</evidence>
<accession>A0A836BAC2</accession>
<feature type="region of interest" description="Disordered" evidence="8">
    <location>
        <begin position="344"/>
        <end position="366"/>
    </location>
</feature>
<dbReference type="PANTHER" id="PTHR31503:SF22">
    <property type="entry name" value="VACUOLAR CALCIUM ION TRANSPORTER"/>
    <property type="match status" value="1"/>
</dbReference>
<feature type="transmembrane region" description="Helical" evidence="9">
    <location>
        <begin position="45"/>
        <end position="62"/>
    </location>
</feature>
<dbReference type="AlphaFoldDB" id="A0A836BAC2"/>